<evidence type="ECO:0000313" key="1">
    <source>
        <dbReference type="EMBL" id="KAJ7760246.1"/>
    </source>
</evidence>
<protein>
    <submittedName>
        <fullName evidence="1">Uncharacterized protein</fullName>
    </submittedName>
</protein>
<sequence>MSVGVTFTVPHSGVYHEHLLAFGLEITAWYLPTGQLSVAMVARFDQGLRKTRTTLEIQTGSVTVSETWAGMRHVPNDSRSSTSVVLRRRETVPSAPWVKRIPSESSSLFRW</sequence>
<keyword evidence="2" id="KW-1185">Reference proteome</keyword>
<accession>A0AAD7NFN5</accession>
<proteinExistence type="predicted"/>
<evidence type="ECO:0000313" key="2">
    <source>
        <dbReference type="Proteomes" id="UP001215280"/>
    </source>
</evidence>
<gene>
    <name evidence="1" type="ORF">DFH07DRAFT_771873</name>
</gene>
<reference evidence="1" key="1">
    <citation type="submission" date="2023-03" db="EMBL/GenBank/DDBJ databases">
        <title>Massive genome expansion in bonnet fungi (Mycena s.s.) driven by repeated elements and novel gene families across ecological guilds.</title>
        <authorList>
            <consortium name="Lawrence Berkeley National Laboratory"/>
            <person name="Harder C.B."/>
            <person name="Miyauchi S."/>
            <person name="Viragh M."/>
            <person name="Kuo A."/>
            <person name="Thoen E."/>
            <person name="Andreopoulos B."/>
            <person name="Lu D."/>
            <person name="Skrede I."/>
            <person name="Drula E."/>
            <person name="Henrissat B."/>
            <person name="Morin E."/>
            <person name="Kohler A."/>
            <person name="Barry K."/>
            <person name="LaButti K."/>
            <person name="Morin E."/>
            <person name="Salamov A."/>
            <person name="Lipzen A."/>
            <person name="Mereny Z."/>
            <person name="Hegedus B."/>
            <person name="Baldrian P."/>
            <person name="Stursova M."/>
            <person name="Weitz H."/>
            <person name="Taylor A."/>
            <person name="Grigoriev I.V."/>
            <person name="Nagy L.G."/>
            <person name="Martin F."/>
            <person name="Kauserud H."/>
        </authorList>
    </citation>
    <scope>NUCLEOTIDE SEQUENCE</scope>
    <source>
        <strain evidence="1">CBHHK188m</strain>
    </source>
</reference>
<comment type="caution">
    <text evidence="1">The sequence shown here is derived from an EMBL/GenBank/DDBJ whole genome shotgun (WGS) entry which is preliminary data.</text>
</comment>
<organism evidence="1 2">
    <name type="scientific">Mycena maculata</name>
    <dbReference type="NCBI Taxonomy" id="230809"/>
    <lineage>
        <taxon>Eukaryota</taxon>
        <taxon>Fungi</taxon>
        <taxon>Dikarya</taxon>
        <taxon>Basidiomycota</taxon>
        <taxon>Agaricomycotina</taxon>
        <taxon>Agaricomycetes</taxon>
        <taxon>Agaricomycetidae</taxon>
        <taxon>Agaricales</taxon>
        <taxon>Marasmiineae</taxon>
        <taxon>Mycenaceae</taxon>
        <taxon>Mycena</taxon>
    </lineage>
</organism>
<dbReference type="AlphaFoldDB" id="A0AAD7NFN5"/>
<dbReference type="Proteomes" id="UP001215280">
    <property type="component" value="Unassembled WGS sequence"/>
</dbReference>
<dbReference type="EMBL" id="JARJLG010000049">
    <property type="protein sequence ID" value="KAJ7760246.1"/>
    <property type="molecule type" value="Genomic_DNA"/>
</dbReference>
<name>A0AAD7NFN5_9AGAR</name>